<dbReference type="EMBL" id="JBBPBN010000036">
    <property type="protein sequence ID" value="KAK9001100.1"/>
    <property type="molecule type" value="Genomic_DNA"/>
</dbReference>
<protein>
    <submittedName>
        <fullName evidence="2">Uncharacterized protein</fullName>
    </submittedName>
</protein>
<feature type="region of interest" description="Disordered" evidence="1">
    <location>
        <begin position="1"/>
        <end position="24"/>
    </location>
</feature>
<name>A0ABR2QKL6_9ROSI</name>
<keyword evidence="3" id="KW-1185">Reference proteome</keyword>
<organism evidence="2 3">
    <name type="scientific">Hibiscus sabdariffa</name>
    <name type="common">roselle</name>
    <dbReference type="NCBI Taxonomy" id="183260"/>
    <lineage>
        <taxon>Eukaryota</taxon>
        <taxon>Viridiplantae</taxon>
        <taxon>Streptophyta</taxon>
        <taxon>Embryophyta</taxon>
        <taxon>Tracheophyta</taxon>
        <taxon>Spermatophyta</taxon>
        <taxon>Magnoliopsida</taxon>
        <taxon>eudicotyledons</taxon>
        <taxon>Gunneridae</taxon>
        <taxon>Pentapetalae</taxon>
        <taxon>rosids</taxon>
        <taxon>malvids</taxon>
        <taxon>Malvales</taxon>
        <taxon>Malvaceae</taxon>
        <taxon>Malvoideae</taxon>
        <taxon>Hibiscus</taxon>
    </lineage>
</organism>
<evidence type="ECO:0000313" key="3">
    <source>
        <dbReference type="Proteomes" id="UP001396334"/>
    </source>
</evidence>
<comment type="caution">
    <text evidence="2">The sequence shown here is derived from an EMBL/GenBank/DDBJ whole genome shotgun (WGS) entry which is preliminary data.</text>
</comment>
<dbReference type="Proteomes" id="UP001396334">
    <property type="component" value="Unassembled WGS sequence"/>
</dbReference>
<proteinExistence type="predicted"/>
<feature type="compositionally biased region" description="Polar residues" evidence="1">
    <location>
        <begin position="1"/>
        <end position="18"/>
    </location>
</feature>
<reference evidence="2 3" key="1">
    <citation type="journal article" date="2024" name="G3 (Bethesda)">
        <title>Genome assembly of Hibiscus sabdariffa L. provides insights into metabolisms of medicinal natural products.</title>
        <authorList>
            <person name="Kim T."/>
        </authorList>
    </citation>
    <scope>NUCLEOTIDE SEQUENCE [LARGE SCALE GENOMIC DNA]</scope>
    <source>
        <strain evidence="2">TK-2024</strain>
        <tissue evidence="2">Old leaves</tissue>
    </source>
</reference>
<evidence type="ECO:0000256" key="1">
    <source>
        <dbReference type="SAM" id="MobiDB-lite"/>
    </source>
</evidence>
<accession>A0ABR2QKL6</accession>
<gene>
    <name evidence="2" type="ORF">V6N11_082892</name>
</gene>
<sequence length="114" mass="12878">MKRQRSNNTGTESATATGGKNEECKKVKRAVEEAKEMDIGGEVENLCGWEDWEWYWLSSGGGAADELMPWGGFWSPLWGVENVDLGQGEFFSDVAWDEYDDIWNLKTVVEIPKP</sequence>
<evidence type="ECO:0000313" key="2">
    <source>
        <dbReference type="EMBL" id="KAK9001100.1"/>
    </source>
</evidence>